<feature type="transmembrane region" description="Helical" evidence="1">
    <location>
        <begin position="48"/>
        <end position="64"/>
    </location>
</feature>
<gene>
    <name evidence="2" type="ordered locus">BCE33L2601</name>
</gene>
<accession>Q63A78</accession>
<evidence type="ECO:0000313" key="3">
    <source>
        <dbReference type="Proteomes" id="UP000002612"/>
    </source>
</evidence>
<evidence type="ECO:0000256" key="1">
    <source>
        <dbReference type="SAM" id="Phobius"/>
    </source>
</evidence>
<protein>
    <submittedName>
        <fullName evidence="2">Uncharacterized protein</fullName>
    </submittedName>
</protein>
<reference evidence="3" key="1">
    <citation type="journal article" date="2006" name="J. Bacteriol.">
        <title>Pathogenomic sequence analysis of Bacillus cereus and Bacillus thuringiensis isolates closely related to Bacillus anthracis.</title>
        <authorList>
            <person name="Han C.S."/>
            <person name="Xie G."/>
            <person name="Challacombe J.F."/>
            <person name="Altherr M.R."/>
            <person name="Bhotika S.S."/>
            <person name="Brown N."/>
            <person name="Bruce D."/>
            <person name="Campbell C.S."/>
            <person name="Campbell M.L."/>
            <person name="Chen J."/>
            <person name="Chertkov O."/>
            <person name="Cleland C."/>
            <person name="Dimitrijevic M."/>
            <person name="Doggett N.A."/>
            <person name="Fawcett J.J."/>
            <person name="Glavina T."/>
            <person name="Goodwin L.A."/>
            <person name="Green L.D."/>
            <person name="Hill K.K."/>
            <person name="Hitchcock P."/>
            <person name="Jackson P.J."/>
            <person name="Keim P."/>
            <person name="Kewalramani A.R."/>
            <person name="Longmire J."/>
            <person name="Lucas S."/>
            <person name="Malfatti S."/>
            <person name="McMurry K."/>
            <person name="Meincke L.J."/>
            <person name="Misra M."/>
            <person name="Moseman B.L."/>
            <person name="Mundt M."/>
            <person name="Munk A.C."/>
            <person name="Okinaka R.T."/>
            <person name="Parson-Quintana B."/>
            <person name="Reilly L.P."/>
            <person name="Richardson P."/>
            <person name="Robinson D.L."/>
            <person name="Rubin E."/>
            <person name="Saunders E."/>
            <person name="Tapia R."/>
            <person name="Tesmer J.G."/>
            <person name="Thayer N."/>
            <person name="Thompson L.S."/>
            <person name="Tice H."/>
            <person name="Ticknor L.O."/>
            <person name="Wills P.L."/>
            <person name="Brettin T.S."/>
            <person name="Gilna P."/>
        </authorList>
    </citation>
    <scope>NUCLEOTIDE SEQUENCE [LARGE SCALE GENOMIC DNA]</scope>
    <source>
        <strain evidence="3">ZK / E33L</strain>
    </source>
</reference>
<organism evidence="2 3">
    <name type="scientific">Bacillus cereus (strain ZK / E33L)</name>
    <dbReference type="NCBI Taxonomy" id="288681"/>
    <lineage>
        <taxon>Bacteria</taxon>
        <taxon>Bacillati</taxon>
        <taxon>Bacillota</taxon>
        <taxon>Bacilli</taxon>
        <taxon>Bacillales</taxon>
        <taxon>Bacillaceae</taxon>
        <taxon>Bacillus</taxon>
        <taxon>Bacillus cereus group</taxon>
    </lineage>
</organism>
<feature type="transmembrane region" description="Helical" evidence="1">
    <location>
        <begin position="16"/>
        <end position="36"/>
    </location>
</feature>
<keyword evidence="1" id="KW-0812">Transmembrane</keyword>
<sequence length="70" mass="8099">MIHMFVRLKDASSRKIVRYVGGAALLLIFASFIFQWKNDLVIDQTERFGFGLAIITFLSTFLPFKEKVNK</sequence>
<dbReference type="KEGG" id="bcz:BCE33L2601"/>
<proteinExistence type="predicted"/>
<keyword evidence="1" id="KW-1133">Transmembrane helix</keyword>
<keyword evidence="1" id="KW-0472">Membrane</keyword>
<dbReference type="AlphaFoldDB" id="Q63A78"/>
<dbReference type="EMBL" id="CP000001">
    <property type="protein sequence ID" value="AAU17658.1"/>
    <property type="molecule type" value="Genomic_DNA"/>
</dbReference>
<evidence type="ECO:0000313" key="2">
    <source>
        <dbReference type="EMBL" id="AAU17658.1"/>
    </source>
</evidence>
<name>Q63A78_BACCZ</name>
<dbReference type="Proteomes" id="UP000002612">
    <property type="component" value="Chromosome"/>
</dbReference>